<protein>
    <recommendedName>
        <fullName evidence="8 9">Elongation factor P</fullName>
        <shortName evidence="8">EF-P</shortName>
    </recommendedName>
</protein>
<dbReference type="InterPro" id="IPR008991">
    <property type="entry name" value="Translation_prot_SH3-like_sf"/>
</dbReference>
<comment type="similarity">
    <text evidence="3 8 10">Belongs to the elongation factor P family.</text>
</comment>
<dbReference type="AlphaFoldDB" id="A0A9D1NBN2"/>
<dbReference type="Pfam" id="PF01132">
    <property type="entry name" value="EFP"/>
    <property type="match status" value="1"/>
</dbReference>
<dbReference type="InterPro" id="IPR015365">
    <property type="entry name" value="Elong-fact-P_C"/>
</dbReference>
<organism evidence="13 14">
    <name type="scientific">Candidatus Stercoripulliclostridium merdipullorum</name>
    <dbReference type="NCBI Taxonomy" id="2840952"/>
    <lineage>
        <taxon>Bacteria</taxon>
        <taxon>Bacillati</taxon>
        <taxon>Bacillota</taxon>
        <taxon>Clostridia</taxon>
        <taxon>Eubacteriales</taxon>
        <taxon>Candidatus Stercoripulliclostridium</taxon>
    </lineage>
</organism>
<dbReference type="GO" id="GO:0003746">
    <property type="term" value="F:translation elongation factor activity"/>
    <property type="evidence" value="ECO:0007669"/>
    <property type="project" value="UniProtKB-UniRule"/>
</dbReference>
<dbReference type="FunFam" id="2.30.30.30:FF:000003">
    <property type="entry name" value="Elongation factor P"/>
    <property type="match status" value="1"/>
</dbReference>
<dbReference type="CDD" id="cd05794">
    <property type="entry name" value="S1_EF-P_repeat_2"/>
    <property type="match status" value="1"/>
</dbReference>
<dbReference type="PROSITE" id="PS01275">
    <property type="entry name" value="EFP"/>
    <property type="match status" value="1"/>
</dbReference>
<evidence type="ECO:0000256" key="9">
    <source>
        <dbReference type="NCBIfam" id="TIGR00038"/>
    </source>
</evidence>
<sequence>MGYILAGDFRKGITFEMDGTVQVIVDFQHVKPGKGAAFVRTKIRNVMTGGVIERTFNPSEKYELAHIERKKMEYSYNDGELYYFMDTETYDQVPLNHDLVEDALNFIKEGSAVEVAFYRGSAFSVSPENFVELQIVECEPALAGATAQPGSKSATLETGYKIQVPLFINEGEMIRVDTRTGEYMSRA</sequence>
<dbReference type="EMBL" id="DVOH01000023">
    <property type="protein sequence ID" value="HIV00134.1"/>
    <property type="molecule type" value="Genomic_DNA"/>
</dbReference>
<dbReference type="Gene3D" id="2.30.30.30">
    <property type="match status" value="1"/>
</dbReference>
<dbReference type="InterPro" id="IPR001059">
    <property type="entry name" value="Transl_elong_P/YeiP_cen"/>
</dbReference>
<dbReference type="HAMAP" id="MF_00141">
    <property type="entry name" value="EF_P"/>
    <property type="match status" value="1"/>
</dbReference>
<name>A0A9D1NBN2_9FIRM</name>
<dbReference type="InterPro" id="IPR020599">
    <property type="entry name" value="Transl_elong_fac_P/YeiP"/>
</dbReference>
<gene>
    <name evidence="8 13" type="primary">efp</name>
    <name evidence="13" type="ORF">IAB14_03345</name>
</gene>
<proteinExistence type="inferred from homology"/>
<keyword evidence="6 8" id="KW-0648">Protein biosynthesis</keyword>
<dbReference type="SUPFAM" id="SSF50249">
    <property type="entry name" value="Nucleic acid-binding proteins"/>
    <property type="match status" value="2"/>
</dbReference>
<dbReference type="Pfam" id="PF08207">
    <property type="entry name" value="EFP_N"/>
    <property type="match status" value="1"/>
</dbReference>
<dbReference type="GO" id="GO:0005829">
    <property type="term" value="C:cytosol"/>
    <property type="evidence" value="ECO:0007669"/>
    <property type="project" value="UniProtKB-ARBA"/>
</dbReference>
<dbReference type="InterPro" id="IPR012340">
    <property type="entry name" value="NA-bd_OB-fold"/>
</dbReference>
<keyword evidence="5 8" id="KW-0251">Elongation factor</keyword>
<evidence type="ECO:0000256" key="7">
    <source>
        <dbReference type="ARBA" id="ARBA00025469"/>
    </source>
</evidence>
<feature type="domain" description="Translation elongation factor P/YeiP central" evidence="12">
    <location>
        <begin position="69"/>
        <end position="123"/>
    </location>
</feature>
<evidence type="ECO:0000256" key="5">
    <source>
        <dbReference type="ARBA" id="ARBA00022768"/>
    </source>
</evidence>
<comment type="subcellular location">
    <subcellularLocation>
        <location evidence="1 8">Cytoplasm</location>
    </subcellularLocation>
</comment>
<evidence type="ECO:0000313" key="13">
    <source>
        <dbReference type="EMBL" id="HIV00134.1"/>
    </source>
</evidence>
<reference evidence="13" key="2">
    <citation type="journal article" date="2021" name="PeerJ">
        <title>Extensive microbial diversity within the chicken gut microbiome revealed by metagenomics and culture.</title>
        <authorList>
            <person name="Gilroy R."/>
            <person name="Ravi A."/>
            <person name="Getino M."/>
            <person name="Pursley I."/>
            <person name="Horton D.L."/>
            <person name="Alikhan N.F."/>
            <person name="Baker D."/>
            <person name="Gharbi K."/>
            <person name="Hall N."/>
            <person name="Watson M."/>
            <person name="Adriaenssens E.M."/>
            <person name="Foster-Nyarko E."/>
            <person name="Jarju S."/>
            <person name="Secka A."/>
            <person name="Antonio M."/>
            <person name="Oren A."/>
            <person name="Chaudhuri R.R."/>
            <person name="La Ragione R."/>
            <person name="Hildebrand F."/>
            <person name="Pallen M.J."/>
        </authorList>
    </citation>
    <scope>NUCLEOTIDE SEQUENCE</scope>
    <source>
        <strain evidence="13">23406</strain>
    </source>
</reference>
<dbReference type="FunFam" id="2.40.50.140:FF:000004">
    <property type="entry name" value="Elongation factor P"/>
    <property type="match status" value="1"/>
</dbReference>
<dbReference type="NCBIfam" id="TIGR00038">
    <property type="entry name" value="efp"/>
    <property type="match status" value="1"/>
</dbReference>
<dbReference type="Proteomes" id="UP000886891">
    <property type="component" value="Unassembled WGS sequence"/>
</dbReference>
<evidence type="ECO:0000256" key="2">
    <source>
        <dbReference type="ARBA" id="ARBA00004815"/>
    </source>
</evidence>
<dbReference type="PANTHER" id="PTHR30053">
    <property type="entry name" value="ELONGATION FACTOR P"/>
    <property type="match status" value="1"/>
</dbReference>
<dbReference type="NCBIfam" id="NF001810">
    <property type="entry name" value="PRK00529.1"/>
    <property type="match status" value="1"/>
</dbReference>
<evidence type="ECO:0000256" key="1">
    <source>
        <dbReference type="ARBA" id="ARBA00004496"/>
    </source>
</evidence>
<accession>A0A9D1NBN2</accession>
<keyword evidence="4 8" id="KW-0963">Cytoplasm</keyword>
<dbReference type="Gene3D" id="2.40.50.140">
    <property type="entry name" value="Nucleic acid-binding proteins"/>
    <property type="match status" value="2"/>
</dbReference>
<evidence type="ECO:0000256" key="10">
    <source>
        <dbReference type="RuleBase" id="RU004389"/>
    </source>
</evidence>
<dbReference type="InterPro" id="IPR014722">
    <property type="entry name" value="Rib_uL2_dom2"/>
</dbReference>
<dbReference type="Pfam" id="PF09285">
    <property type="entry name" value="Elong-fact-P_C"/>
    <property type="match status" value="1"/>
</dbReference>
<dbReference type="PANTHER" id="PTHR30053:SF12">
    <property type="entry name" value="ELONGATION FACTOR P (EF-P) FAMILY PROTEIN"/>
    <property type="match status" value="1"/>
</dbReference>
<dbReference type="SMART" id="SM01185">
    <property type="entry name" value="EFP"/>
    <property type="match status" value="1"/>
</dbReference>
<dbReference type="GO" id="GO:0043043">
    <property type="term" value="P:peptide biosynthetic process"/>
    <property type="evidence" value="ECO:0007669"/>
    <property type="project" value="InterPro"/>
</dbReference>
<evidence type="ECO:0000256" key="3">
    <source>
        <dbReference type="ARBA" id="ARBA00009479"/>
    </source>
</evidence>
<dbReference type="SMART" id="SM00841">
    <property type="entry name" value="Elong-fact-P_C"/>
    <property type="match status" value="1"/>
</dbReference>
<dbReference type="PIRSF" id="PIRSF005901">
    <property type="entry name" value="EF-P"/>
    <property type="match status" value="1"/>
</dbReference>
<feature type="domain" description="Elongation factor P C-terminal" evidence="11">
    <location>
        <begin position="131"/>
        <end position="186"/>
    </location>
</feature>
<evidence type="ECO:0000259" key="11">
    <source>
        <dbReference type="SMART" id="SM00841"/>
    </source>
</evidence>
<dbReference type="InterPro" id="IPR011768">
    <property type="entry name" value="Transl_elongation_fac_P"/>
</dbReference>
<dbReference type="CDD" id="cd04470">
    <property type="entry name" value="S1_EF-P_repeat_1"/>
    <property type="match status" value="1"/>
</dbReference>
<evidence type="ECO:0000259" key="12">
    <source>
        <dbReference type="SMART" id="SM01185"/>
    </source>
</evidence>
<comment type="caution">
    <text evidence="13">The sequence shown here is derived from an EMBL/GenBank/DDBJ whole genome shotgun (WGS) entry which is preliminary data.</text>
</comment>
<evidence type="ECO:0000256" key="6">
    <source>
        <dbReference type="ARBA" id="ARBA00022917"/>
    </source>
</evidence>
<evidence type="ECO:0000313" key="14">
    <source>
        <dbReference type="Proteomes" id="UP000886891"/>
    </source>
</evidence>
<comment type="function">
    <text evidence="7 8">Involved in peptide bond synthesis. Stimulates efficient translation and peptide-bond synthesis on native or reconstituted 70S ribosomes in vitro. Probably functions indirectly by altering the affinity of the ribosome for aminoacyl-tRNA, thus increasing their reactivity as acceptors for peptidyl transferase.</text>
</comment>
<dbReference type="FunFam" id="2.40.50.140:FF:000009">
    <property type="entry name" value="Elongation factor P"/>
    <property type="match status" value="1"/>
</dbReference>
<dbReference type="InterPro" id="IPR013185">
    <property type="entry name" value="Transl_elong_KOW-like"/>
</dbReference>
<evidence type="ECO:0000256" key="4">
    <source>
        <dbReference type="ARBA" id="ARBA00022490"/>
    </source>
</evidence>
<dbReference type="InterPro" id="IPR013852">
    <property type="entry name" value="Transl_elong_P/YeiP_CS"/>
</dbReference>
<comment type="pathway">
    <text evidence="2 8">Protein biosynthesis; polypeptide chain elongation.</text>
</comment>
<reference evidence="13" key="1">
    <citation type="submission" date="2020-10" db="EMBL/GenBank/DDBJ databases">
        <authorList>
            <person name="Gilroy R."/>
        </authorList>
    </citation>
    <scope>NUCLEOTIDE SEQUENCE</scope>
    <source>
        <strain evidence="13">23406</strain>
    </source>
</reference>
<evidence type="ECO:0000256" key="8">
    <source>
        <dbReference type="HAMAP-Rule" id="MF_00141"/>
    </source>
</evidence>
<dbReference type="SUPFAM" id="SSF50104">
    <property type="entry name" value="Translation proteins SH3-like domain"/>
    <property type="match status" value="1"/>
</dbReference>